<dbReference type="SUPFAM" id="SSF56112">
    <property type="entry name" value="Protein kinase-like (PK-like)"/>
    <property type="match status" value="1"/>
</dbReference>
<evidence type="ECO:0000313" key="2">
    <source>
        <dbReference type="Proteomes" id="UP000789901"/>
    </source>
</evidence>
<dbReference type="Proteomes" id="UP000789901">
    <property type="component" value="Unassembled WGS sequence"/>
</dbReference>
<proteinExistence type="predicted"/>
<organism evidence="1 2">
    <name type="scientific">Gigaspora margarita</name>
    <dbReference type="NCBI Taxonomy" id="4874"/>
    <lineage>
        <taxon>Eukaryota</taxon>
        <taxon>Fungi</taxon>
        <taxon>Fungi incertae sedis</taxon>
        <taxon>Mucoromycota</taxon>
        <taxon>Glomeromycotina</taxon>
        <taxon>Glomeromycetes</taxon>
        <taxon>Diversisporales</taxon>
        <taxon>Gigasporaceae</taxon>
        <taxon>Gigaspora</taxon>
    </lineage>
</organism>
<keyword evidence="2" id="KW-1185">Reference proteome</keyword>
<feature type="non-terminal residue" evidence="1">
    <location>
        <position position="203"/>
    </location>
</feature>
<comment type="caution">
    <text evidence="1">The sequence shown here is derived from an EMBL/GenBank/DDBJ whole genome shotgun (WGS) entry which is preliminary data.</text>
</comment>
<dbReference type="EMBL" id="CAJVQB010010315">
    <property type="protein sequence ID" value="CAG8738730.1"/>
    <property type="molecule type" value="Genomic_DNA"/>
</dbReference>
<dbReference type="InterPro" id="IPR011009">
    <property type="entry name" value="Kinase-like_dom_sf"/>
</dbReference>
<reference evidence="1 2" key="1">
    <citation type="submission" date="2021-06" db="EMBL/GenBank/DDBJ databases">
        <authorList>
            <person name="Kallberg Y."/>
            <person name="Tangrot J."/>
            <person name="Rosling A."/>
        </authorList>
    </citation>
    <scope>NUCLEOTIDE SEQUENCE [LARGE SCALE GENOMIC DNA]</scope>
    <source>
        <strain evidence="1 2">120-4 pot B 10/14</strain>
    </source>
</reference>
<evidence type="ECO:0000313" key="1">
    <source>
        <dbReference type="EMBL" id="CAG8738730.1"/>
    </source>
</evidence>
<accession>A0ABN7V7Y8</accession>
<gene>
    <name evidence="1" type="ORF">GMARGA_LOCUS15148</name>
</gene>
<name>A0ABN7V7Y8_GIGMA</name>
<protein>
    <submittedName>
        <fullName evidence="1">45216_t:CDS:1</fullName>
    </submittedName>
</protein>
<sequence length="203" mass="23634">MNLPKTLSTVWNKEYGIRPTNNAIINPNTLSAVRNKEYRIRQTIINPKYEDLINDFMDFTYSHEEYPANDKIEDKIIKHSIRTQPSNISLNALINPNIDDLINCYDFEDFIELNEIGQNRHGYVYRAYWDDFKSTVVLKRLEIDINSQEISGFIKETKEKKLVGKLANNSQKLVDGYLEELKSGVDSFRVDQPEQFSTSLFLG</sequence>